<organism evidence="1">
    <name type="scientific">Saccharolobus solfataricus</name>
    <name type="common">Sulfolobus solfataricus</name>
    <dbReference type="NCBI Taxonomy" id="2287"/>
    <lineage>
        <taxon>Archaea</taxon>
        <taxon>Thermoproteota</taxon>
        <taxon>Thermoprotei</taxon>
        <taxon>Sulfolobales</taxon>
        <taxon>Sulfolobaceae</taxon>
        <taxon>Saccharolobus</taxon>
    </lineage>
</organism>
<reference evidence="1" key="1">
    <citation type="journal article" date="2000" name="Genome">
        <title>Gene content and organization of a 281-kbp contig from the genome of the extremely thermophilic archaeon, Sulfolobus solfataricus P2.</title>
        <authorList>
            <person name="Charlebois R.L."/>
            <person name="Singh R.K."/>
            <person name="Chan-Weiher C.C.-Y."/>
            <person name="Allard G."/>
            <person name="Chow C."/>
            <person name="Confalonieri F."/>
            <person name="Curtis B."/>
            <person name="Duguet M."/>
            <person name="Erauso G."/>
            <person name="Faguy D."/>
            <person name="Gaasterland T."/>
            <person name="Garrett R.A."/>
            <person name="Gordon P."/>
            <person name="Jeffries A.C."/>
            <person name="Kozera C."/>
            <person name="Kushwaha N."/>
            <person name="Lafleur E."/>
            <person name="Medina N."/>
            <person name="Peng X."/>
            <person name="Penny S.L."/>
            <person name="She Q."/>
            <person name="St Jean A."/>
            <person name="van der Oost J."/>
            <person name="Young F."/>
            <person name="Zivanovic Y."/>
            <person name="Doolittle W.F."/>
            <person name="Ragan M.A."/>
            <person name="Sensen C.W."/>
        </authorList>
    </citation>
    <scope>NUCLEOTIDE SEQUENCE</scope>
    <source>
        <strain evidence="1">P2</strain>
    </source>
</reference>
<name>Q9UXK9_SACSO</name>
<accession>Q9UXK9</accession>
<dbReference type="EMBL" id="Y18930">
    <property type="protein sequence ID" value="CAB57480.1"/>
    <property type="molecule type" value="Genomic_DNA"/>
</dbReference>
<evidence type="ECO:0000313" key="1">
    <source>
        <dbReference type="EMBL" id="CAB57480.1"/>
    </source>
</evidence>
<dbReference type="AlphaFoldDB" id="Q9UXK9"/>
<gene>
    <name evidence="1" type="primary">ORF-c39_035</name>
</gene>
<sequence length="105" mass="11897">MYCILYIKPIAMKPMGVECKEYKGKTFMIPVDNPPIINNRNKRGAKNLPVLPFIKSIVAKISTNINTPIISYFSGEYKDIKEDKGKFLYCASVSYITIGFPRNSP</sequence>
<protein>
    <submittedName>
        <fullName evidence="1">Uncharacterized protein ORF-c39_035</fullName>
    </submittedName>
</protein>
<proteinExistence type="predicted"/>